<dbReference type="AlphaFoldDB" id="A0A7Z0JC93"/>
<proteinExistence type="inferred from homology"/>
<evidence type="ECO:0000256" key="3">
    <source>
        <dbReference type="ARBA" id="ARBA00022679"/>
    </source>
</evidence>
<dbReference type="GO" id="GO:0008757">
    <property type="term" value="F:S-adenosylmethionine-dependent methyltransferase activity"/>
    <property type="evidence" value="ECO:0007669"/>
    <property type="project" value="InterPro"/>
</dbReference>
<evidence type="ECO:0000313" key="6">
    <source>
        <dbReference type="Proteomes" id="UP000572051"/>
    </source>
</evidence>
<gene>
    <name evidence="5" type="ORF">HNR10_004603</name>
</gene>
<dbReference type="InterPro" id="IPR051052">
    <property type="entry name" value="Diverse_substrate_MTase"/>
</dbReference>
<comment type="caution">
    <text evidence="5">The sequence shown here is derived from an EMBL/GenBank/DDBJ whole genome shotgun (WGS) entry which is preliminary data.</text>
</comment>
<dbReference type="Gene3D" id="3.40.50.150">
    <property type="entry name" value="Vaccinia Virus protein VP39"/>
    <property type="match status" value="1"/>
</dbReference>
<dbReference type="PANTHER" id="PTHR44942:SF4">
    <property type="entry name" value="METHYLTRANSFERASE TYPE 11 DOMAIN-CONTAINING PROTEIN"/>
    <property type="match status" value="1"/>
</dbReference>
<dbReference type="Proteomes" id="UP000572051">
    <property type="component" value="Unassembled WGS sequence"/>
</dbReference>
<keyword evidence="3 5" id="KW-0808">Transferase</keyword>
<accession>A0A7Z0JC93</accession>
<reference evidence="5 6" key="1">
    <citation type="submission" date="2020-07" db="EMBL/GenBank/DDBJ databases">
        <title>Sequencing the genomes of 1000 actinobacteria strains.</title>
        <authorList>
            <person name="Klenk H.-P."/>
        </authorList>
    </citation>
    <scope>NUCLEOTIDE SEQUENCE [LARGE SCALE GENOMIC DNA]</scope>
    <source>
        <strain evidence="5 6">DSM 44442</strain>
    </source>
</reference>
<evidence type="ECO:0000256" key="2">
    <source>
        <dbReference type="ARBA" id="ARBA00022603"/>
    </source>
</evidence>
<dbReference type="CDD" id="cd02440">
    <property type="entry name" value="AdoMet_MTases"/>
    <property type="match status" value="1"/>
</dbReference>
<dbReference type="InterPro" id="IPR029063">
    <property type="entry name" value="SAM-dependent_MTases_sf"/>
</dbReference>
<dbReference type="EMBL" id="JACCFS010000001">
    <property type="protein sequence ID" value="NYJ36722.1"/>
    <property type="molecule type" value="Genomic_DNA"/>
</dbReference>
<dbReference type="SUPFAM" id="SSF53335">
    <property type="entry name" value="S-adenosyl-L-methionine-dependent methyltransferases"/>
    <property type="match status" value="1"/>
</dbReference>
<comment type="similarity">
    <text evidence="1">Belongs to the methyltransferase superfamily.</text>
</comment>
<dbReference type="PANTHER" id="PTHR44942">
    <property type="entry name" value="METHYLTRANSF_11 DOMAIN-CONTAINING PROTEIN"/>
    <property type="match status" value="1"/>
</dbReference>
<protein>
    <submittedName>
        <fullName evidence="5">SAM-dependent methyltransferase</fullName>
    </submittedName>
</protein>
<dbReference type="Pfam" id="PF08241">
    <property type="entry name" value="Methyltransf_11"/>
    <property type="match status" value="1"/>
</dbReference>
<keyword evidence="6" id="KW-1185">Reference proteome</keyword>
<keyword evidence="2 5" id="KW-0489">Methyltransferase</keyword>
<feature type="domain" description="Methyltransferase type 11" evidence="4">
    <location>
        <begin position="49"/>
        <end position="141"/>
    </location>
</feature>
<evidence type="ECO:0000313" key="5">
    <source>
        <dbReference type="EMBL" id="NYJ36722.1"/>
    </source>
</evidence>
<evidence type="ECO:0000259" key="4">
    <source>
        <dbReference type="Pfam" id="PF08241"/>
    </source>
</evidence>
<name>A0A7Z0JC93_9ACTN</name>
<organism evidence="5 6">
    <name type="scientific">Nocardiopsis aegyptia</name>
    <dbReference type="NCBI Taxonomy" id="220378"/>
    <lineage>
        <taxon>Bacteria</taxon>
        <taxon>Bacillati</taxon>
        <taxon>Actinomycetota</taxon>
        <taxon>Actinomycetes</taxon>
        <taxon>Streptosporangiales</taxon>
        <taxon>Nocardiopsidaceae</taxon>
        <taxon>Nocardiopsis</taxon>
    </lineage>
</organism>
<dbReference type="InterPro" id="IPR013216">
    <property type="entry name" value="Methyltransf_11"/>
</dbReference>
<sequence length="260" mass="28597">MADRTQAFDRLTDHYRRYRPGYPEPVLDRLRAYVAAGSRTAWPEPWLLLDVGAGTGISTRALRDVFGPGPRVVGVEPGHAMRDTAAAGHEGVEFADGRAEDVPFPDGSAALVLAAQAVHWFDRPAFYAEAVRVLAPGGTVAVLNNDRDWTASAFVDAHESLLEEHGDDYRRDYRGFDTVGELAAREDLAEAAEYTGRWVRELDLDGYLGMALSSTKMAVVVRAIGLERTRAALTDLVAEHFPDGAVRVPYLTRLYVARRV</sequence>
<dbReference type="RefSeq" id="WP_179826846.1">
    <property type="nucleotide sequence ID" value="NZ_JACCFS010000001.1"/>
</dbReference>
<dbReference type="GO" id="GO:0032259">
    <property type="term" value="P:methylation"/>
    <property type="evidence" value="ECO:0007669"/>
    <property type="project" value="UniProtKB-KW"/>
</dbReference>
<evidence type="ECO:0000256" key="1">
    <source>
        <dbReference type="ARBA" id="ARBA00008361"/>
    </source>
</evidence>